<dbReference type="Proteomes" id="UP001597139">
    <property type="component" value="Unassembled WGS sequence"/>
</dbReference>
<evidence type="ECO:0000313" key="3">
    <source>
        <dbReference type="EMBL" id="MFD1567637.1"/>
    </source>
</evidence>
<keyword evidence="2" id="KW-0812">Transmembrane</keyword>
<sequence length="178" mass="18991">MSVPLTRRVVAAAFGAVAVWRALSGVAAIVRWLWVGEFLGNGSMSLLLITVLVGPIVGAVAGDAALRRGFWSRSRAANRRRTAALVGLLLGPFAATTAVRWLLDGTTSLPLHGLVTLSVTAFVLLAAFGSGRDQREDGDGSPDSQRRDGGADGEVARERTQRDGHHRQQTDEPKPERQ</sequence>
<evidence type="ECO:0000256" key="2">
    <source>
        <dbReference type="SAM" id="Phobius"/>
    </source>
</evidence>
<evidence type="ECO:0000256" key="1">
    <source>
        <dbReference type="SAM" id="MobiDB-lite"/>
    </source>
</evidence>
<accession>A0ABD6BRI2</accession>
<name>A0ABD6BRI2_9EURY</name>
<keyword evidence="4" id="KW-1185">Reference proteome</keyword>
<keyword evidence="2" id="KW-1133">Transmembrane helix</keyword>
<comment type="caution">
    <text evidence="3">The sequence shown here is derived from an EMBL/GenBank/DDBJ whole genome shotgun (WGS) entry which is preliminary data.</text>
</comment>
<feature type="transmembrane region" description="Helical" evidence="2">
    <location>
        <begin position="44"/>
        <end position="62"/>
    </location>
</feature>
<gene>
    <name evidence="3" type="ORF">ACFSAU_09040</name>
</gene>
<dbReference type="EMBL" id="JBHUCZ010000007">
    <property type="protein sequence ID" value="MFD1567637.1"/>
    <property type="molecule type" value="Genomic_DNA"/>
</dbReference>
<organism evidence="3 4">
    <name type="scientific">Halolamina litorea</name>
    <dbReference type="NCBI Taxonomy" id="1515593"/>
    <lineage>
        <taxon>Archaea</taxon>
        <taxon>Methanobacteriati</taxon>
        <taxon>Methanobacteriota</taxon>
        <taxon>Stenosarchaea group</taxon>
        <taxon>Halobacteria</taxon>
        <taxon>Halobacteriales</taxon>
        <taxon>Haloferacaceae</taxon>
    </lineage>
</organism>
<feature type="region of interest" description="Disordered" evidence="1">
    <location>
        <begin position="132"/>
        <end position="178"/>
    </location>
</feature>
<evidence type="ECO:0000313" key="4">
    <source>
        <dbReference type="Proteomes" id="UP001597139"/>
    </source>
</evidence>
<feature type="transmembrane region" description="Helical" evidence="2">
    <location>
        <begin position="109"/>
        <end position="128"/>
    </location>
</feature>
<protein>
    <recommendedName>
        <fullName evidence="5">Major facilitator superfamily (MFS) profile domain-containing protein</fullName>
    </recommendedName>
</protein>
<keyword evidence="2" id="KW-0472">Membrane</keyword>
<reference evidence="3 4" key="1">
    <citation type="journal article" date="2019" name="Int. J. Syst. Evol. Microbiol.">
        <title>The Global Catalogue of Microorganisms (GCM) 10K type strain sequencing project: providing services to taxonomists for standard genome sequencing and annotation.</title>
        <authorList>
            <consortium name="The Broad Institute Genomics Platform"/>
            <consortium name="The Broad Institute Genome Sequencing Center for Infectious Disease"/>
            <person name="Wu L."/>
            <person name="Ma J."/>
        </authorList>
    </citation>
    <scope>NUCLEOTIDE SEQUENCE [LARGE SCALE GENOMIC DNA]</scope>
    <source>
        <strain evidence="3 4">CGMCC 1.12859</strain>
    </source>
</reference>
<dbReference type="AlphaFoldDB" id="A0ABD6BRI2"/>
<proteinExistence type="predicted"/>
<feature type="transmembrane region" description="Helical" evidence="2">
    <location>
        <begin position="83"/>
        <end position="103"/>
    </location>
</feature>
<evidence type="ECO:0008006" key="5">
    <source>
        <dbReference type="Google" id="ProtNLM"/>
    </source>
</evidence>
<dbReference type="RefSeq" id="WP_267647404.1">
    <property type="nucleotide sequence ID" value="NZ_JANHGR010000002.1"/>
</dbReference>